<keyword evidence="1" id="KW-1133">Transmembrane helix</keyword>
<evidence type="ECO:0000313" key="2">
    <source>
        <dbReference type="EnsemblMetazoa" id="ACOM036239-PA.1"/>
    </source>
</evidence>
<feature type="transmembrane region" description="Helical" evidence="1">
    <location>
        <begin position="48"/>
        <end position="67"/>
    </location>
</feature>
<keyword evidence="1" id="KW-0472">Membrane</keyword>
<proteinExistence type="predicted"/>
<evidence type="ECO:0000256" key="1">
    <source>
        <dbReference type="SAM" id="Phobius"/>
    </source>
</evidence>
<dbReference type="EnsemblMetazoa" id="ACOM036239-RA">
    <property type="protein sequence ID" value="ACOM036239-PA.1"/>
    <property type="gene ID" value="ACOM036239"/>
</dbReference>
<keyword evidence="1" id="KW-0812">Transmembrane</keyword>
<reference evidence="2" key="1">
    <citation type="submission" date="2022-08" db="UniProtKB">
        <authorList>
            <consortium name="EnsemblMetazoa"/>
        </authorList>
    </citation>
    <scope>IDENTIFICATION</scope>
</reference>
<organism evidence="2">
    <name type="scientific">Anopheles coluzzii</name>
    <name type="common">African malaria mosquito</name>
    <dbReference type="NCBI Taxonomy" id="1518534"/>
    <lineage>
        <taxon>Eukaryota</taxon>
        <taxon>Metazoa</taxon>
        <taxon>Ecdysozoa</taxon>
        <taxon>Arthropoda</taxon>
        <taxon>Hexapoda</taxon>
        <taxon>Insecta</taxon>
        <taxon>Pterygota</taxon>
        <taxon>Neoptera</taxon>
        <taxon>Endopterygota</taxon>
        <taxon>Diptera</taxon>
        <taxon>Nematocera</taxon>
        <taxon>Culicoidea</taxon>
        <taxon>Culicidae</taxon>
        <taxon>Anophelinae</taxon>
        <taxon>Anopheles</taxon>
    </lineage>
</organism>
<name>A0A8W7PQZ5_ANOCL</name>
<feature type="transmembrane region" description="Helical" evidence="1">
    <location>
        <begin position="128"/>
        <end position="150"/>
    </location>
</feature>
<feature type="transmembrane region" description="Helical" evidence="1">
    <location>
        <begin position="25"/>
        <end position="42"/>
    </location>
</feature>
<dbReference type="AlphaFoldDB" id="A0A8W7PQZ5"/>
<feature type="transmembrane region" description="Helical" evidence="1">
    <location>
        <begin position="315"/>
        <end position="333"/>
    </location>
</feature>
<feature type="transmembrane region" description="Helical" evidence="1">
    <location>
        <begin position="205"/>
        <end position="225"/>
    </location>
</feature>
<protein>
    <submittedName>
        <fullName evidence="2">Uncharacterized protein</fullName>
    </submittedName>
</protein>
<sequence length="350" mass="38155">MKTPATLPPVPADCRHERQCRGGSLLTMLAALCCLLCSLLLAEWPARLLWLSHAATLSLLSGLLNAASSRAGWRRRRQGAAALPLIPLTLPTGFGIRPLRSAATGQQNQPLRRLLLWPRLRRLISRHIGWPVIWQALGSLLALLLSVLLVRAELSTGLIADISRQSLLLPAMCGLLAAFAGLLLERKLAQENTADWPEAALLLTLSRAIIFALLLPTLCGFGLMLGLDWLLPGLRLAGYWILLLSAELLLRALLSGFGPHHRQQASPPAFNSLLASLMHGGNPAHRLRQQLQQGLGLELRHSWALRFLGKALRPLAACLLLCGWLLSSISIIGTDQRGIYQRFGAAVAVW</sequence>
<dbReference type="Proteomes" id="UP000075882">
    <property type="component" value="Unassembled WGS sequence"/>
</dbReference>
<accession>A0A8W7PQZ5</accession>
<feature type="transmembrane region" description="Helical" evidence="1">
    <location>
        <begin position="162"/>
        <end position="184"/>
    </location>
</feature>